<keyword evidence="1" id="KW-0472">Membrane</keyword>
<dbReference type="EMBL" id="JBHSGV010000004">
    <property type="protein sequence ID" value="MFC4748029.1"/>
    <property type="molecule type" value="Genomic_DNA"/>
</dbReference>
<organism evidence="2 3">
    <name type="scientific">Flavobacterium branchiicola</name>
    <dbReference type="NCBI Taxonomy" id="1114875"/>
    <lineage>
        <taxon>Bacteria</taxon>
        <taxon>Pseudomonadati</taxon>
        <taxon>Bacteroidota</taxon>
        <taxon>Flavobacteriia</taxon>
        <taxon>Flavobacteriales</taxon>
        <taxon>Flavobacteriaceae</taxon>
        <taxon>Flavobacterium</taxon>
    </lineage>
</organism>
<keyword evidence="1" id="KW-1133">Transmembrane helix</keyword>
<dbReference type="RefSeq" id="WP_213258024.1">
    <property type="nucleotide sequence ID" value="NZ_JAGYWA010000004.1"/>
</dbReference>
<evidence type="ECO:0000313" key="3">
    <source>
        <dbReference type="Proteomes" id="UP001595935"/>
    </source>
</evidence>
<keyword evidence="3" id="KW-1185">Reference proteome</keyword>
<keyword evidence="1" id="KW-0812">Transmembrane</keyword>
<proteinExistence type="predicted"/>
<comment type="caution">
    <text evidence="2">The sequence shown here is derived from an EMBL/GenBank/DDBJ whole genome shotgun (WGS) entry which is preliminary data.</text>
</comment>
<evidence type="ECO:0000313" key="2">
    <source>
        <dbReference type="EMBL" id="MFC4748029.1"/>
    </source>
</evidence>
<feature type="transmembrane region" description="Helical" evidence="1">
    <location>
        <begin position="204"/>
        <end position="221"/>
    </location>
</feature>
<protein>
    <submittedName>
        <fullName evidence="2">Uncharacterized protein</fullName>
    </submittedName>
</protein>
<reference evidence="3" key="1">
    <citation type="journal article" date="2019" name="Int. J. Syst. Evol. Microbiol.">
        <title>The Global Catalogue of Microorganisms (GCM) 10K type strain sequencing project: providing services to taxonomists for standard genome sequencing and annotation.</title>
        <authorList>
            <consortium name="The Broad Institute Genomics Platform"/>
            <consortium name="The Broad Institute Genome Sequencing Center for Infectious Disease"/>
            <person name="Wu L."/>
            <person name="Ma J."/>
        </authorList>
    </citation>
    <scope>NUCLEOTIDE SEQUENCE [LARGE SCALE GENOMIC DNA]</scope>
    <source>
        <strain evidence="3">WYCCWR 13023</strain>
    </source>
</reference>
<sequence length="328" mass="37312">MSNYTFEDYKNAIKAKYEEEKNGDYSNNLNSPTSANLRNLCVKRFDANNSKDDLIAFQSFFDFPFDKDKKNLFGDDELNKLEAVKRFFLGRTDKPAEDTIQLAAILVDLQPRPFKEFKKQHDAEDVKMLNKLRNNLPEKEVLANEAIEEKKPESIMDSFASFPDEEPELVEPEKIVLKPTTIQSLVDIGEKPKPPKPPSTKSRYFAIAGGLFLLCLLVYYVSTQNQCMQWTGDHYEKVDCDLKIEGIGTAAHIEILDKSLVNLQKVNACDTTTYFDKNGTAIIWYAKTANGIDFFNSHGRHPESGNSLKPVTEYILGKYVYGKGLKCE</sequence>
<gene>
    <name evidence="2" type="ORF">ACFO5S_11260</name>
</gene>
<evidence type="ECO:0000256" key="1">
    <source>
        <dbReference type="SAM" id="Phobius"/>
    </source>
</evidence>
<accession>A0ABV9PCR0</accession>
<dbReference type="Proteomes" id="UP001595935">
    <property type="component" value="Unassembled WGS sequence"/>
</dbReference>
<name>A0ABV9PCR0_9FLAO</name>